<feature type="chain" id="PRO_5002165086" evidence="2">
    <location>
        <begin position="28"/>
        <end position="412"/>
    </location>
</feature>
<dbReference type="AlphaFoldDB" id="A0A0C3GVU7"/>
<feature type="transmembrane region" description="Helical" evidence="1">
    <location>
        <begin position="119"/>
        <end position="137"/>
    </location>
</feature>
<gene>
    <name evidence="3" type="ORF">OIDMADRAFT_60772</name>
</gene>
<proteinExistence type="predicted"/>
<protein>
    <submittedName>
        <fullName evidence="3">Uncharacterized protein</fullName>
    </submittedName>
</protein>
<evidence type="ECO:0000256" key="2">
    <source>
        <dbReference type="SAM" id="SignalP"/>
    </source>
</evidence>
<evidence type="ECO:0000313" key="3">
    <source>
        <dbReference type="EMBL" id="KIM94446.1"/>
    </source>
</evidence>
<dbReference type="EMBL" id="KN832890">
    <property type="protein sequence ID" value="KIM94446.1"/>
    <property type="molecule type" value="Genomic_DNA"/>
</dbReference>
<feature type="signal peptide" evidence="2">
    <location>
        <begin position="1"/>
        <end position="27"/>
    </location>
</feature>
<dbReference type="OrthoDB" id="3945378at2759"/>
<keyword evidence="1" id="KW-0472">Membrane</keyword>
<keyword evidence="4" id="KW-1185">Reference proteome</keyword>
<keyword evidence="2" id="KW-0732">Signal</keyword>
<feature type="transmembrane region" description="Helical" evidence="1">
    <location>
        <begin position="301"/>
        <end position="324"/>
    </location>
</feature>
<dbReference type="STRING" id="913774.A0A0C3GVU7"/>
<reference evidence="4" key="2">
    <citation type="submission" date="2015-01" db="EMBL/GenBank/DDBJ databases">
        <title>Evolutionary Origins and Diversification of the Mycorrhizal Mutualists.</title>
        <authorList>
            <consortium name="DOE Joint Genome Institute"/>
            <consortium name="Mycorrhizal Genomics Consortium"/>
            <person name="Kohler A."/>
            <person name="Kuo A."/>
            <person name="Nagy L.G."/>
            <person name="Floudas D."/>
            <person name="Copeland A."/>
            <person name="Barry K.W."/>
            <person name="Cichocki N."/>
            <person name="Veneault-Fourrey C."/>
            <person name="LaButti K."/>
            <person name="Lindquist E.A."/>
            <person name="Lipzen A."/>
            <person name="Lundell T."/>
            <person name="Morin E."/>
            <person name="Murat C."/>
            <person name="Riley R."/>
            <person name="Ohm R."/>
            <person name="Sun H."/>
            <person name="Tunlid A."/>
            <person name="Henrissat B."/>
            <person name="Grigoriev I.V."/>
            <person name="Hibbett D.S."/>
            <person name="Martin F."/>
        </authorList>
    </citation>
    <scope>NUCLEOTIDE SEQUENCE [LARGE SCALE GENOMIC DNA]</scope>
    <source>
        <strain evidence="4">Zn</strain>
    </source>
</reference>
<reference evidence="3 4" key="1">
    <citation type="submission" date="2014-04" db="EMBL/GenBank/DDBJ databases">
        <authorList>
            <consortium name="DOE Joint Genome Institute"/>
            <person name="Kuo A."/>
            <person name="Martino E."/>
            <person name="Perotto S."/>
            <person name="Kohler A."/>
            <person name="Nagy L.G."/>
            <person name="Floudas D."/>
            <person name="Copeland A."/>
            <person name="Barry K.W."/>
            <person name="Cichocki N."/>
            <person name="Veneault-Fourrey C."/>
            <person name="LaButti K."/>
            <person name="Lindquist E.A."/>
            <person name="Lipzen A."/>
            <person name="Lundell T."/>
            <person name="Morin E."/>
            <person name="Murat C."/>
            <person name="Sun H."/>
            <person name="Tunlid A."/>
            <person name="Henrissat B."/>
            <person name="Grigoriev I.V."/>
            <person name="Hibbett D.S."/>
            <person name="Martin F."/>
            <person name="Nordberg H.P."/>
            <person name="Cantor M.N."/>
            <person name="Hua S.X."/>
        </authorList>
    </citation>
    <scope>NUCLEOTIDE SEQUENCE [LARGE SCALE GENOMIC DNA]</scope>
    <source>
        <strain evidence="3 4">Zn</strain>
    </source>
</reference>
<dbReference type="InParanoid" id="A0A0C3GVU7"/>
<sequence>MRSNINRTVYLPILFLVIFGFSPVGTSSTTSTVNISHRDETAHNTEPLNCTTELSPDFYGFGVRLGVYFAWLSQYFANILLPSEIASSLDTNSIFLLALLASLFRGTLVHELFQIDGLILMHLSSGFLFSSLSIWGYRTSLYQKEGPTAINYFGRFGTHCRLALATAISLYGAWFWWEGLRNGLNIAEDPQCRIVFTWFFKQWPVTGGIHTFYIIISIGCAVYYGTMCVAAVLVVILKLFQGGWKRKIKLQTGFTAFELSIVYNVLRIFNLFWIVFCASMIEMTLNFNHMLNTLAPYGRIGYPGQLVPLVVGILSLVRVLWLIYREWKDSQPEGNARNAASTYQYIRDILWPPFIVEDMASGELEGANMPSTLGPWHHRYLVAYLPWLSALSFWKMANIPYMLTTYQTVASN</sequence>
<dbReference type="Proteomes" id="UP000054321">
    <property type="component" value="Unassembled WGS sequence"/>
</dbReference>
<evidence type="ECO:0000256" key="1">
    <source>
        <dbReference type="SAM" id="Phobius"/>
    </source>
</evidence>
<keyword evidence="1" id="KW-1133">Transmembrane helix</keyword>
<feature type="transmembrane region" description="Helical" evidence="1">
    <location>
        <begin position="61"/>
        <end position="81"/>
    </location>
</feature>
<organism evidence="3 4">
    <name type="scientific">Oidiodendron maius (strain Zn)</name>
    <dbReference type="NCBI Taxonomy" id="913774"/>
    <lineage>
        <taxon>Eukaryota</taxon>
        <taxon>Fungi</taxon>
        <taxon>Dikarya</taxon>
        <taxon>Ascomycota</taxon>
        <taxon>Pezizomycotina</taxon>
        <taxon>Leotiomycetes</taxon>
        <taxon>Leotiomycetes incertae sedis</taxon>
        <taxon>Myxotrichaceae</taxon>
        <taxon>Oidiodendron</taxon>
    </lineage>
</organism>
<name>A0A0C3GVU7_OIDMZ</name>
<keyword evidence="1" id="KW-0812">Transmembrane</keyword>
<feature type="transmembrane region" description="Helical" evidence="1">
    <location>
        <begin position="261"/>
        <end position="281"/>
    </location>
</feature>
<feature type="transmembrane region" description="Helical" evidence="1">
    <location>
        <begin position="212"/>
        <end position="240"/>
    </location>
</feature>
<evidence type="ECO:0000313" key="4">
    <source>
        <dbReference type="Proteomes" id="UP000054321"/>
    </source>
</evidence>
<accession>A0A0C3GVU7</accession>
<dbReference type="HOGENOM" id="CLU_046296_0_0_1"/>
<feature type="transmembrane region" description="Helical" evidence="1">
    <location>
        <begin position="93"/>
        <end position="113"/>
    </location>
</feature>
<feature type="transmembrane region" description="Helical" evidence="1">
    <location>
        <begin position="158"/>
        <end position="177"/>
    </location>
</feature>